<keyword evidence="6" id="KW-0560">Oxidoreductase</keyword>
<dbReference type="PANTHER" id="PTHR33798">
    <property type="entry name" value="FLAVOPROTEIN OXYGENASE"/>
    <property type="match status" value="1"/>
</dbReference>
<dbReference type="Pfam" id="PF01613">
    <property type="entry name" value="Flavin_Reduct"/>
    <property type="match status" value="1"/>
</dbReference>
<evidence type="ECO:0000313" key="7">
    <source>
        <dbReference type="Proteomes" id="UP001597131"/>
    </source>
</evidence>
<evidence type="ECO:0000256" key="1">
    <source>
        <dbReference type="ARBA" id="ARBA00001917"/>
    </source>
</evidence>
<evidence type="ECO:0000256" key="3">
    <source>
        <dbReference type="ARBA" id="ARBA00022643"/>
    </source>
</evidence>
<dbReference type="PANTHER" id="PTHR33798:SF5">
    <property type="entry name" value="FLAVIN REDUCTASE LIKE DOMAIN-CONTAINING PROTEIN"/>
    <property type="match status" value="1"/>
</dbReference>
<dbReference type="Proteomes" id="UP001597131">
    <property type="component" value="Unassembled WGS sequence"/>
</dbReference>
<gene>
    <name evidence="6" type="ORF">ACFQ3Q_13160</name>
</gene>
<name>A0ABW3NUN5_9FLAO</name>
<protein>
    <submittedName>
        <fullName evidence="6">Flavin reductase family protein</fullName>
        <ecNumber evidence="6">1.5.1.-</ecNumber>
    </submittedName>
</protein>
<keyword evidence="7" id="KW-1185">Reference proteome</keyword>
<organism evidence="6 7">
    <name type="scientific">Salegentibacter chungangensis</name>
    <dbReference type="NCBI Taxonomy" id="1335724"/>
    <lineage>
        <taxon>Bacteria</taxon>
        <taxon>Pseudomonadati</taxon>
        <taxon>Bacteroidota</taxon>
        <taxon>Flavobacteriia</taxon>
        <taxon>Flavobacteriales</taxon>
        <taxon>Flavobacteriaceae</taxon>
        <taxon>Salegentibacter</taxon>
    </lineage>
</organism>
<reference evidence="7" key="1">
    <citation type="journal article" date="2019" name="Int. J. Syst. Evol. Microbiol.">
        <title>The Global Catalogue of Microorganisms (GCM) 10K type strain sequencing project: providing services to taxonomists for standard genome sequencing and annotation.</title>
        <authorList>
            <consortium name="The Broad Institute Genomics Platform"/>
            <consortium name="The Broad Institute Genome Sequencing Center for Infectious Disease"/>
            <person name="Wu L."/>
            <person name="Ma J."/>
        </authorList>
    </citation>
    <scope>NUCLEOTIDE SEQUENCE [LARGE SCALE GENOMIC DNA]</scope>
    <source>
        <strain evidence="7">CCUG 64793</strain>
    </source>
</reference>
<evidence type="ECO:0000313" key="6">
    <source>
        <dbReference type="EMBL" id="MFD1096705.1"/>
    </source>
</evidence>
<dbReference type="GO" id="GO:0016491">
    <property type="term" value="F:oxidoreductase activity"/>
    <property type="evidence" value="ECO:0007669"/>
    <property type="project" value="UniProtKB-KW"/>
</dbReference>
<dbReference type="Gene3D" id="2.30.110.10">
    <property type="entry name" value="Electron Transport, Fmn-binding Protein, Chain A"/>
    <property type="match status" value="1"/>
</dbReference>
<dbReference type="InterPro" id="IPR002563">
    <property type="entry name" value="Flavin_Rdtase-like_dom"/>
</dbReference>
<dbReference type="InterPro" id="IPR012349">
    <property type="entry name" value="Split_barrel_FMN-bd"/>
</dbReference>
<dbReference type="RefSeq" id="WP_380746590.1">
    <property type="nucleotide sequence ID" value="NZ_JBHTLI010000003.1"/>
</dbReference>
<sequence>MKHYSSEEIGKMEKLFRLNLINSCTGYKSANLIATKSEAFGVNVAVFSSVTHLGSDPALLGFVTRPTSVPRNTYKNIAEHKYFTVNHIQENMIESAHQTAAKYKEDVSEFKKTGLEEEYLDGFYAPYVKQSTVKLGCKYLNEYHIKENNTILVVAAIEHIYFDEGIQAPDGWLRLDDAGTVAIDGLDGYALPSLLDRFHYARPGQEIKSFFKKKSSGQSE</sequence>
<evidence type="ECO:0000256" key="4">
    <source>
        <dbReference type="ARBA" id="ARBA00038054"/>
    </source>
</evidence>
<evidence type="ECO:0000256" key="2">
    <source>
        <dbReference type="ARBA" id="ARBA00022630"/>
    </source>
</evidence>
<evidence type="ECO:0000259" key="5">
    <source>
        <dbReference type="Pfam" id="PF01613"/>
    </source>
</evidence>
<dbReference type="EMBL" id="JBHTLI010000003">
    <property type="protein sequence ID" value="MFD1096705.1"/>
    <property type="molecule type" value="Genomic_DNA"/>
</dbReference>
<comment type="similarity">
    <text evidence="4">Belongs to the flavoredoxin family.</text>
</comment>
<comment type="caution">
    <text evidence="6">The sequence shown here is derived from an EMBL/GenBank/DDBJ whole genome shotgun (WGS) entry which is preliminary data.</text>
</comment>
<dbReference type="SUPFAM" id="SSF50475">
    <property type="entry name" value="FMN-binding split barrel"/>
    <property type="match status" value="1"/>
</dbReference>
<comment type="cofactor">
    <cofactor evidence="1">
        <name>FMN</name>
        <dbReference type="ChEBI" id="CHEBI:58210"/>
    </cofactor>
</comment>
<dbReference type="EC" id="1.5.1.-" evidence="6"/>
<accession>A0ABW3NUN5</accession>
<feature type="domain" description="Flavin reductase like" evidence="5">
    <location>
        <begin position="32"/>
        <end position="167"/>
    </location>
</feature>
<proteinExistence type="inferred from homology"/>
<keyword evidence="3" id="KW-0288">FMN</keyword>
<keyword evidence="2" id="KW-0285">Flavoprotein</keyword>